<feature type="transmembrane region" description="Helical" evidence="1">
    <location>
        <begin position="112"/>
        <end position="132"/>
    </location>
</feature>
<name>A0ABZ0RWJ8_9BACI</name>
<evidence type="ECO:0000313" key="2">
    <source>
        <dbReference type="EMBL" id="WPK11406.1"/>
    </source>
</evidence>
<feature type="transmembrane region" description="Helical" evidence="1">
    <location>
        <begin position="144"/>
        <end position="168"/>
    </location>
</feature>
<gene>
    <name evidence="2" type="ORF">R6U77_16155</name>
</gene>
<feature type="transmembrane region" description="Helical" evidence="1">
    <location>
        <begin position="9"/>
        <end position="27"/>
    </location>
</feature>
<dbReference type="InterPro" id="IPR025450">
    <property type="entry name" value="YndJ-like"/>
</dbReference>
<keyword evidence="3" id="KW-1185">Reference proteome</keyword>
<sequence length="516" mass="57848">MLGNLRQSINPLSLFGLLLFAVVVIGADRAHFFLYLTLAQLVFVPAIVQGIVKLTKGQQSLVALGQLSVAMLAFTTNKTVMLVGAALYLLATAMISWLGFRRFLQRGFTNTAEIAIDIGLIYLVVGGMWFFAYTVGIDTGFTPLITWLTAIHFHYSAFLLCISVGLLGRLTGGTLYKLVVAVIVSGPIWMAIGITLSTVIEMLSALLYILAIYLLLFLVIRTKLSLWQGIFIRLSIAAICFSILWSVLYAYGNFTGHMIVDIPNMLQFHGFVNCYFFGIFTVLGWLLHIPATRQGAFQFPISQIRGKLVNEGAVHKGLVEKLDDFVETINLHPAIAHFYEQTTAYRLFAQVRWAWWFLPFAFIYKGLSRWVQQINLPLSKTKTEMTGRIVLVDEKVDGRTFPRAWIRTVKGRRVFTAIYSQHTSDQTYMNIALPLPYSTMIGILALYEEQGKLHLTSRNGADAGVYLAIGSAVMKLPLQERFTITAISATQLLAAHQMTLFGLLFLHIDYEIEREI</sequence>
<evidence type="ECO:0000256" key="1">
    <source>
        <dbReference type="SAM" id="Phobius"/>
    </source>
</evidence>
<organism evidence="2 3">
    <name type="scientific">Lysinibacillus louembei</name>
    <dbReference type="NCBI Taxonomy" id="1470088"/>
    <lineage>
        <taxon>Bacteria</taxon>
        <taxon>Bacillati</taxon>
        <taxon>Bacillota</taxon>
        <taxon>Bacilli</taxon>
        <taxon>Bacillales</taxon>
        <taxon>Bacillaceae</taxon>
        <taxon>Lysinibacillus</taxon>
    </lineage>
</organism>
<keyword evidence="1" id="KW-1133">Transmembrane helix</keyword>
<feature type="transmembrane region" description="Helical" evidence="1">
    <location>
        <begin position="202"/>
        <end position="220"/>
    </location>
</feature>
<feature type="transmembrane region" description="Helical" evidence="1">
    <location>
        <begin position="232"/>
        <end position="254"/>
    </location>
</feature>
<evidence type="ECO:0000313" key="3">
    <source>
        <dbReference type="Proteomes" id="UP001322664"/>
    </source>
</evidence>
<feature type="transmembrane region" description="Helical" evidence="1">
    <location>
        <begin position="81"/>
        <end position="100"/>
    </location>
</feature>
<feature type="transmembrane region" description="Helical" evidence="1">
    <location>
        <begin position="266"/>
        <end position="287"/>
    </location>
</feature>
<reference evidence="2 3" key="1">
    <citation type="submission" date="2023-09" db="EMBL/GenBank/DDBJ databases">
        <authorList>
            <person name="Page C.A."/>
            <person name="Perez-Diaz I.M."/>
        </authorList>
    </citation>
    <scope>NUCLEOTIDE SEQUENCE [LARGE SCALE GENOMIC DNA]</scope>
    <source>
        <strain evidence="2 3">Ll15</strain>
    </source>
</reference>
<dbReference type="Proteomes" id="UP001322664">
    <property type="component" value="Chromosome"/>
</dbReference>
<keyword evidence="1" id="KW-0472">Membrane</keyword>
<accession>A0ABZ0RWJ8</accession>
<protein>
    <submittedName>
        <fullName evidence="2">YndJ family protein</fullName>
    </submittedName>
</protein>
<proteinExistence type="predicted"/>
<feature type="transmembrane region" description="Helical" evidence="1">
    <location>
        <begin position="175"/>
        <end position="196"/>
    </location>
</feature>
<dbReference type="Pfam" id="PF14158">
    <property type="entry name" value="YndJ"/>
    <property type="match status" value="1"/>
</dbReference>
<feature type="transmembrane region" description="Helical" evidence="1">
    <location>
        <begin position="33"/>
        <end position="52"/>
    </location>
</feature>
<keyword evidence="1" id="KW-0812">Transmembrane</keyword>
<dbReference type="EMBL" id="CP137624">
    <property type="protein sequence ID" value="WPK11406.1"/>
    <property type="molecule type" value="Genomic_DNA"/>
</dbReference>
<dbReference type="RefSeq" id="WP_319836445.1">
    <property type="nucleotide sequence ID" value="NZ_CP137624.1"/>
</dbReference>